<feature type="chain" id="PRO_5046330549" evidence="2">
    <location>
        <begin position="38"/>
        <end position="234"/>
    </location>
</feature>
<name>A0ABY9AU51_PARCI</name>
<keyword evidence="2" id="KW-0732">Signal</keyword>
<feature type="compositionally biased region" description="Low complexity" evidence="1">
    <location>
        <begin position="96"/>
        <end position="105"/>
    </location>
</feature>
<evidence type="ECO:0000256" key="2">
    <source>
        <dbReference type="SAM" id="SignalP"/>
    </source>
</evidence>
<evidence type="ECO:0000259" key="3">
    <source>
        <dbReference type="Pfam" id="PF13511"/>
    </source>
</evidence>
<dbReference type="GeneID" id="79791796"/>
<evidence type="ECO:0000313" key="5">
    <source>
        <dbReference type="Proteomes" id="UP001242732"/>
    </source>
</evidence>
<reference evidence="4 5" key="1">
    <citation type="submission" date="2023-06" db="EMBL/GenBank/DDBJ databases">
        <authorList>
            <person name="Ham H."/>
            <person name="Park D.S."/>
        </authorList>
    </citation>
    <scope>NUCLEOTIDE SEQUENCE [LARGE SCALE GENOMIC DNA]</scope>
    <source>
        <strain evidence="4 5">KACC 17005</strain>
    </source>
</reference>
<feature type="compositionally biased region" description="Basic and acidic residues" evidence="1">
    <location>
        <begin position="62"/>
        <end position="95"/>
    </location>
</feature>
<keyword evidence="5" id="KW-1185">Reference proteome</keyword>
<organism evidence="4 5">
    <name type="scientific">Paracidovorax citrulli</name>
    <name type="common">Acidovorax citrulli</name>
    <dbReference type="NCBI Taxonomy" id="80869"/>
    <lineage>
        <taxon>Bacteria</taxon>
        <taxon>Pseudomonadati</taxon>
        <taxon>Pseudomonadota</taxon>
        <taxon>Betaproteobacteria</taxon>
        <taxon>Burkholderiales</taxon>
        <taxon>Comamonadaceae</taxon>
        <taxon>Paracidovorax</taxon>
    </lineage>
</organism>
<dbReference type="Proteomes" id="UP001242732">
    <property type="component" value="Chromosome"/>
</dbReference>
<evidence type="ECO:0000256" key="1">
    <source>
        <dbReference type="SAM" id="MobiDB-lite"/>
    </source>
</evidence>
<dbReference type="RefSeq" id="WP_011795105.1">
    <property type="nucleotide sequence ID" value="NZ_CP023687.1"/>
</dbReference>
<feature type="region of interest" description="Disordered" evidence="1">
    <location>
        <begin position="54"/>
        <end position="147"/>
    </location>
</feature>
<feature type="compositionally biased region" description="Basic and acidic residues" evidence="1">
    <location>
        <begin position="128"/>
        <end position="140"/>
    </location>
</feature>
<evidence type="ECO:0000313" key="4">
    <source>
        <dbReference type="EMBL" id="WIY50460.1"/>
    </source>
</evidence>
<dbReference type="EMBL" id="CP127363">
    <property type="protein sequence ID" value="WIY50460.1"/>
    <property type="molecule type" value="Genomic_DNA"/>
</dbReference>
<gene>
    <name evidence="4" type="ORF">QRO08_07805</name>
</gene>
<feature type="signal peptide" evidence="2">
    <location>
        <begin position="1"/>
        <end position="37"/>
    </location>
</feature>
<feature type="compositionally biased region" description="Basic and acidic residues" evidence="1">
    <location>
        <begin position="106"/>
        <end position="120"/>
    </location>
</feature>
<sequence length="234" mass="25076">MTPATTPARIPSRPCAGVLGCAGLAAALWLAGAPVQAQVLRCTDPATGQVTYTDGSCGRGAAAREVEPRKTPEEIDREREQARAALETKRQRQEAEALAEQQQALREARESRARAGREVSTDPARSPECARSRRQLDRVAAEPGQGSYEAQARLSAAQRQMELDCLGSAGYAQVERSRGNGGATYGTQDIHVPPVVVVPRHPVVVQPAVPVPKPPGTQCNVFRCYDGNGNIYPR</sequence>
<protein>
    <submittedName>
        <fullName evidence="4">DUF4124 domain-containing protein</fullName>
    </submittedName>
</protein>
<dbReference type="InterPro" id="IPR025392">
    <property type="entry name" value="DUF4124"/>
</dbReference>
<proteinExistence type="predicted"/>
<accession>A0ABY9AU51</accession>
<feature type="domain" description="DUF4124" evidence="3">
    <location>
        <begin position="26"/>
        <end position="82"/>
    </location>
</feature>
<dbReference type="Pfam" id="PF13511">
    <property type="entry name" value="DUF4124"/>
    <property type="match status" value="1"/>
</dbReference>